<name>A0ABW2FIB2_9BACL</name>
<dbReference type="EMBL" id="JBHTAI010000018">
    <property type="protein sequence ID" value="MFC7151725.1"/>
    <property type="molecule type" value="Genomic_DNA"/>
</dbReference>
<dbReference type="Pfam" id="PF05569">
    <property type="entry name" value="Peptidase_M56"/>
    <property type="match status" value="1"/>
</dbReference>
<feature type="transmembrane region" description="Helical" evidence="1">
    <location>
        <begin position="302"/>
        <end position="322"/>
    </location>
</feature>
<feature type="domain" description="Peptidase M56" evidence="2">
    <location>
        <begin position="2"/>
        <end position="296"/>
    </location>
</feature>
<dbReference type="CDD" id="cd07341">
    <property type="entry name" value="M56_BlaR1_MecR1_like"/>
    <property type="match status" value="1"/>
</dbReference>
<evidence type="ECO:0000259" key="2">
    <source>
        <dbReference type="Pfam" id="PF05569"/>
    </source>
</evidence>
<protein>
    <submittedName>
        <fullName evidence="3">M56 family metallopeptidase</fullName>
    </submittedName>
</protein>
<dbReference type="InterPro" id="IPR008756">
    <property type="entry name" value="Peptidase_M56"/>
</dbReference>
<evidence type="ECO:0000256" key="1">
    <source>
        <dbReference type="SAM" id="Phobius"/>
    </source>
</evidence>
<accession>A0ABW2FIB2</accession>
<proteinExistence type="predicted"/>
<comment type="caution">
    <text evidence="3">The sequence shown here is derived from an EMBL/GenBank/DDBJ whole genome shotgun (WGS) entry which is preliminary data.</text>
</comment>
<organism evidence="3 4">
    <name type="scientific">Cohnella cellulosilytica</name>
    <dbReference type="NCBI Taxonomy" id="986710"/>
    <lineage>
        <taxon>Bacteria</taxon>
        <taxon>Bacillati</taxon>
        <taxon>Bacillota</taxon>
        <taxon>Bacilli</taxon>
        <taxon>Bacillales</taxon>
        <taxon>Paenibacillaceae</taxon>
        <taxon>Cohnella</taxon>
    </lineage>
</organism>
<sequence length="561" mass="63555">MSLLQMSISASVFIFAVISLRSLLIHKLPKMTFMFLWGVALIQLLVPVSVQSRFSVFTAAEHVSRMFTAPKLISTPESSTFNNGTTVIMPPITEHLTAPMMPLKMASQISPFVWVWLVGFMLCALFFIIPHLRYRKIYKMAVPIRNDFIRKWQHSNLLWRDVQIKQLDHISTPLTYGIFQPVVLLPKNLDYDDEKQLALILTHEFTHIKRFDTLQKWVLATGVCFHWFNPFVWIMYILANRDIELFCDETVIRKFGENTKSAYARALVRLEEKKIGLSPMISSFSKSSTEERIISIMKTKKITIATMLLAIGLAASVVVIFATSALDKMEPSAGVDNPIAEIAEPSAEAVPALSHGPITTEIVPALSQGAATTDLMPHDLTFNKKYDVPKLIDSLMASKYRAVYMDNEISLRVMMDNTIQISKDNGAAWKKQDTDEVDAKEFAKWLLINDPNPGYSIEEVQTRLANGAEVKHLVFENVKEMYFIIDGNGVQIELVQPEKIASVLIDGQRMMITSAISAQRLKSFYDLLVSSHILSETHAEQDYSERMKVLEKNLPNFIVTK</sequence>
<keyword evidence="4" id="KW-1185">Reference proteome</keyword>
<dbReference type="RefSeq" id="WP_378052210.1">
    <property type="nucleotide sequence ID" value="NZ_JBHMDN010000048.1"/>
</dbReference>
<feature type="transmembrane region" description="Helical" evidence="1">
    <location>
        <begin position="6"/>
        <end position="24"/>
    </location>
</feature>
<keyword evidence="1" id="KW-0812">Transmembrane</keyword>
<feature type="transmembrane region" description="Helical" evidence="1">
    <location>
        <begin position="109"/>
        <end position="129"/>
    </location>
</feature>
<reference evidence="4" key="1">
    <citation type="journal article" date="2019" name="Int. J. Syst. Evol. Microbiol.">
        <title>The Global Catalogue of Microorganisms (GCM) 10K type strain sequencing project: providing services to taxonomists for standard genome sequencing and annotation.</title>
        <authorList>
            <consortium name="The Broad Institute Genomics Platform"/>
            <consortium name="The Broad Institute Genome Sequencing Center for Infectious Disease"/>
            <person name="Wu L."/>
            <person name="Ma J."/>
        </authorList>
    </citation>
    <scope>NUCLEOTIDE SEQUENCE [LARGE SCALE GENOMIC DNA]</scope>
    <source>
        <strain evidence="4">KCTC 12907</strain>
    </source>
</reference>
<dbReference type="PANTHER" id="PTHR34978">
    <property type="entry name" value="POSSIBLE SENSOR-TRANSDUCER PROTEIN BLAR"/>
    <property type="match status" value="1"/>
</dbReference>
<keyword evidence="1" id="KW-0472">Membrane</keyword>
<gene>
    <name evidence="3" type="ORF">ACFQMJ_24570</name>
</gene>
<evidence type="ECO:0000313" key="3">
    <source>
        <dbReference type="EMBL" id="MFC7151725.1"/>
    </source>
</evidence>
<evidence type="ECO:0000313" key="4">
    <source>
        <dbReference type="Proteomes" id="UP001596378"/>
    </source>
</evidence>
<dbReference type="Proteomes" id="UP001596378">
    <property type="component" value="Unassembled WGS sequence"/>
</dbReference>
<feature type="transmembrane region" description="Helical" evidence="1">
    <location>
        <begin position="31"/>
        <end position="50"/>
    </location>
</feature>
<dbReference type="InterPro" id="IPR052173">
    <property type="entry name" value="Beta-lactam_resp_regulator"/>
</dbReference>
<dbReference type="PANTHER" id="PTHR34978:SF3">
    <property type="entry name" value="SLR0241 PROTEIN"/>
    <property type="match status" value="1"/>
</dbReference>
<keyword evidence="1" id="KW-1133">Transmembrane helix</keyword>